<evidence type="ECO:0000256" key="1">
    <source>
        <dbReference type="SAM" id="MobiDB-lite"/>
    </source>
</evidence>
<feature type="region of interest" description="Disordered" evidence="1">
    <location>
        <begin position="48"/>
        <end position="89"/>
    </location>
</feature>
<gene>
    <name evidence="2" type="ORF">EYF80_035453</name>
</gene>
<reference evidence="2 3" key="1">
    <citation type="submission" date="2019-03" db="EMBL/GenBank/DDBJ databases">
        <title>First draft genome of Liparis tanakae, snailfish: a comprehensive survey of snailfish specific genes.</title>
        <authorList>
            <person name="Kim W."/>
            <person name="Song I."/>
            <person name="Jeong J.-H."/>
            <person name="Kim D."/>
            <person name="Kim S."/>
            <person name="Ryu S."/>
            <person name="Song J.Y."/>
            <person name="Lee S.K."/>
        </authorList>
    </citation>
    <scope>NUCLEOTIDE SEQUENCE [LARGE SCALE GENOMIC DNA]</scope>
    <source>
        <tissue evidence="2">Muscle</tissue>
    </source>
</reference>
<comment type="caution">
    <text evidence="2">The sequence shown here is derived from an EMBL/GenBank/DDBJ whole genome shotgun (WGS) entry which is preliminary data.</text>
</comment>
<name>A0A4Z2GNC6_9TELE</name>
<dbReference type="AlphaFoldDB" id="A0A4Z2GNC6"/>
<sequence length="111" mass="12561">MKPGGLPTATESRPHSSVSSTRQRGWRGCLFGERGGWFLARRLRLHNRKKGRTGEAEEGEKEEEEEEEEEEGEKEEEEEDAADRRSSVTACLQHDTRFYSGYIFPSGANGV</sequence>
<dbReference type="Proteomes" id="UP000314294">
    <property type="component" value="Unassembled WGS sequence"/>
</dbReference>
<evidence type="ECO:0000313" key="3">
    <source>
        <dbReference type="Proteomes" id="UP000314294"/>
    </source>
</evidence>
<dbReference type="EMBL" id="SRLO01000488">
    <property type="protein sequence ID" value="TNN54303.1"/>
    <property type="molecule type" value="Genomic_DNA"/>
</dbReference>
<accession>A0A4Z2GNC6</accession>
<keyword evidence="3" id="KW-1185">Reference proteome</keyword>
<feature type="compositionally biased region" description="Polar residues" evidence="1">
    <location>
        <begin position="9"/>
        <end position="23"/>
    </location>
</feature>
<protein>
    <submittedName>
        <fullName evidence="2">Uncharacterized protein</fullName>
    </submittedName>
</protein>
<feature type="compositionally biased region" description="Acidic residues" evidence="1">
    <location>
        <begin position="56"/>
        <end position="81"/>
    </location>
</feature>
<proteinExistence type="predicted"/>
<evidence type="ECO:0000313" key="2">
    <source>
        <dbReference type="EMBL" id="TNN54303.1"/>
    </source>
</evidence>
<organism evidence="2 3">
    <name type="scientific">Liparis tanakae</name>
    <name type="common">Tanaka's snailfish</name>
    <dbReference type="NCBI Taxonomy" id="230148"/>
    <lineage>
        <taxon>Eukaryota</taxon>
        <taxon>Metazoa</taxon>
        <taxon>Chordata</taxon>
        <taxon>Craniata</taxon>
        <taxon>Vertebrata</taxon>
        <taxon>Euteleostomi</taxon>
        <taxon>Actinopterygii</taxon>
        <taxon>Neopterygii</taxon>
        <taxon>Teleostei</taxon>
        <taxon>Neoteleostei</taxon>
        <taxon>Acanthomorphata</taxon>
        <taxon>Eupercaria</taxon>
        <taxon>Perciformes</taxon>
        <taxon>Cottioidei</taxon>
        <taxon>Cottales</taxon>
        <taxon>Liparidae</taxon>
        <taxon>Liparis</taxon>
    </lineage>
</organism>
<feature type="region of interest" description="Disordered" evidence="1">
    <location>
        <begin position="1"/>
        <end position="25"/>
    </location>
</feature>